<gene>
    <name evidence="4" type="ORF">CRV10_03650</name>
</gene>
<dbReference type="InterPro" id="IPR000594">
    <property type="entry name" value="ThiF_NAD_FAD-bd"/>
</dbReference>
<organism evidence="4 5">
    <name type="scientific">Candidatus Pantoea edessiphila</name>
    <dbReference type="NCBI Taxonomy" id="2044610"/>
    <lineage>
        <taxon>Bacteria</taxon>
        <taxon>Pseudomonadati</taxon>
        <taxon>Pseudomonadota</taxon>
        <taxon>Gammaproteobacteria</taxon>
        <taxon>Enterobacterales</taxon>
        <taxon>Erwiniaceae</taxon>
        <taxon>Pantoea</taxon>
    </lineage>
</organism>
<dbReference type="Gene3D" id="3.40.50.720">
    <property type="entry name" value="NAD(P)-binding Rossmann-like Domain"/>
    <property type="match status" value="1"/>
</dbReference>
<feature type="transmembrane region" description="Helical" evidence="2">
    <location>
        <begin position="32"/>
        <end position="58"/>
    </location>
</feature>
<comment type="caution">
    <text evidence="4">The sequence shown here is derived from an EMBL/GenBank/DDBJ whole genome shotgun (WGS) entry which is preliminary data.</text>
</comment>
<dbReference type="EMBL" id="PDKU01000009">
    <property type="protein sequence ID" value="PPI86268.1"/>
    <property type="molecule type" value="Genomic_DNA"/>
</dbReference>
<geneLocation type="plasmid" evidence="5">
    <name>psoe1</name>
</geneLocation>
<evidence type="ECO:0000313" key="5">
    <source>
        <dbReference type="Proteomes" id="UP000296144"/>
    </source>
</evidence>
<sequence>MIDDQSFLRYSRQILLNEIGLHGQNLLQSTTILLIGLGGLGSPAALYLAAAGIGKLILVDHDRLKITNLQRQILYNTNELGQFKAKIAKNKLTMLNPEGSYIYLIKKLDANLLNQYIKEVNLVLDCSDNMVTRYNINMACITNNKPLITASAIGFNGQIVTFSPPWENGCYSCLYPETKEISDINCYSFGILGPIVGIMGTMQALEAIKLLCNIKSTDQGQLWLFNGKSLKWKNLYLTKNPYCSVCS</sequence>
<evidence type="ECO:0000313" key="4">
    <source>
        <dbReference type="EMBL" id="PPI86268.1"/>
    </source>
</evidence>
<dbReference type="GO" id="GO:0005829">
    <property type="term" value="C:cytosol"/>
    <property type="evidence" value="ECO:0007669"/>
    <property type="project" value="TreeGrafter"/>
</dbReference>
<protein>
    <submittedName>
        <fullName evidence="4">Molybdopterin-synthase adenylyltransferase MoeB</fullName>
    </submittedName>
</protein>
<dbReference type="RefSeq" id="WP_136129793.1">
    <property type="nucleotide sequence ID" value="NZ_CM009565.1"/>
</dbReference>
<keyword evidence="4" id="KW-0808">Transferase</keyword>
<dbReference type="PANTHER" id="PTHR10953">
    <property type="entry name" value="UBIQUITIN-ACTIVATING ENZYME E1"/>
    <property type="match status" value="1"/>
</dbReference>
<dbReference type="SUPFAM" id="SSF69572">
    <property type="entry name" value="Activating enzymes of the ubiquitin-like proteins"/>
    <property type="match status" value="1"/>
</dbReference>
<dbReference type="AlphaFoldDB" id="A0A2P5SVA9"/>
<dbReference type="FunFam" id="3.40.50.720:FF:000080">
    <property type="entry name" value="Thiazole biosynthesis adenylyltransferase ThiF"/>
    <property type="match status" value="1"/>
</dbReference>
<dbReference type="OrthoDB" id="9804286at2"/>
<keyword evidence="2" id="KW-1133">Transmembrane helix</keyword>
<keyword evidence="5" id="KW-1185">Reference proteome</keyword>
<proteinExistence type="inferred from homology"/>
<evidence type="ECO:0000256" key="1">
    <source>
        <dbReference type="ARBA" id="ARBA00009919"/>
    </source>
</evidence>
<dbReference type="Proteomes" id="UP000296144">
    <property type="component" value="Plasmid pSOE1"/>
</dbReference>
<dbReference type="GO" id="GO:0016779">
    <property type="term" value="F:nucleotidyltransferase activity"/>
    <property type="evidence" value="ECO:0007669"/>
    <property type="project" value="UniProtKB-KW"/>
</dbReference>
<feature type="domain" description="THIF-type NAD/FAD binding fold" evidence="3">
    <location>
        <begin position="10"/>
        <end position="245"/>
    </location>
</feature>
<keyword evidence="4" id="KW-0614">Plasmid</keyword>
<keyword evidence="2" id="KW-0812">Transmembrane</keyword>
<reference evidence="4 5" key="1">
    <citation type="journal article" date="2018" name="Genome Biol. Evol.">
        <title>Cladogenesis and Genomic Streamlining in Extracellular Endosymbionts of Tropical Stink Bugs.</title>
        <authorList>
            <person name="Otero-Bravo A."/>
            <person name="Goffredi S."/>
            <person name="Sabree Z.L."/>
        </authorList>
    </citation>
    <scope>NUCLEOTIDE SEQUENCE [LARGE SCALE GENOMIC DNA]</scope>
    <source>
        <strain evidence="4 5">SoEL</strain>
        <plasmid evidence="4">pSOE1</plasmid>
    </source>
</reference>
<dbReference type="CDD" id="cd00757">
    <property type="entry name" value="ThiF_MoeB_HesA_family"/>
    <property type="match status" value="1"/>
</dbReference>
<dbReference type="Pfam" id="PF00899">
    <property type="entry name" value="ThiF"/>
    <property type="match status" value="1"/>
</dbReference>
<dbReference type="GO" id="GO:0004792">
    <property type="term" value="F:thiosulfate-cyanide sulfurtransferase activity"/>
    <property type="evidence" value="ECO:0007669"/>
    <property type="project" value="TreeGrafter"/>
</dbReference>
<dbReference type="GO" id="GO:0008641">
    <property type="term" value="F:ubiquitin-like modifier activating enzyme activity"/>
    <property type="evidence" value="ECO:0007669"/>
    <property type="project" value="InterPro"/>
</dbReference>
<evidence type="ECO:0000256" key="2">
    <source>
        <dbReference type="SAM" id="Phobius"/>
    </source>
</evidence>
<accession>A0A2P5SVA9</accession>
<evidence type="ECO:0000259" key="3">
    <source>
        <dbReference type="Pfam" id="PF00899"/>
    </source>
</evidence>
<dbReference type="PANTHER" id="PTHR10953:SF240">
    <property type="entry name" value="SULFUR CARRIER PROTEIN THIS ADENYLYLTRANSFERASE"/>
    <property type="match status" value="1"/>
</dbReference>
<dbReference type="GO" id="GO:0008146">
    <property type="term" value="F:sulfotransferase activity"/>
    <property type="evidence" value="ECO:0007669"/>
    <property type="project" value="TreeGrafter"/>
</dbReference>
<comment type="similarity">
    <text evidence="1">Belongs to the HesA/MoeB/ThiF family.</text>
</comment>
<keyword evidence="2" id="KW-0472">Membrane</keyword>
<keyword evidence="4" id="KW-0548">Nucleotidyltransferase</keyword>
<dbReference type="InterPro" id="IPR045886">
    <property type="entry name" value="ThiF/MoeB/HesA"/>
</dbReference>
<dbReference type="InterPro" id="IPR035985">
    <property type="entry name" value="Ubiquitin-activating_enz"/>
</dbReference>
<name>A0A2P5SVA9_9GAMM</name>